<dbReference type="Proteomes" id="UP000823935">
    <property type="component" value="Unassembled WGS sequence"/>
</dbReference>
<reference evidence="3" key="2">
    <citation type="journal article" date="2021" name="PeerJ">
        <title>Extensive microbial diversity within the chicken gut microbiome revealed by metagenomics and culture.</title>
        <authorList>
            <person name="Gilroy R."/>
            <person name="Ravi A."/>
            <person name="Getino M."/>
            <person name="Pursley I."/>
            <person name="Horton D.L."/>
            <person name="Alikhan N.F."/>
            <person name="Baker D."/>
            <person name="Gharbi K."/>
            <person name="Hall N."/>
            <person name="Watson M."/>
            <person name="Adriaenssens E.M."/>
            <person name="Foster-Nyarko E."/>
            <person name="Jarju S."/>
            <person name="Secka A."/>
            <person name="Antonio M."/>
            <person name="Oren A."/>
            <person name="Chaudhuri R.R."/>
            <person name="La Ragione R."/>
            <person name="Hildebrand F."/>
            <person name="Pallen M.J."/>
        </authorList>
    </citation>
    <scope>NUCLEOTIDE SEQUENCE</scope>
    <source>
        <strain evidence="3">CHK190-19873</strain>
    </source>
</reference>
<gene>
    <name evidence="3" type="ORF">IAB44_09265</name>
</gene>
<keyword evidence="1" id="KW-0812">Transmembrane</keyword>
<reference evidence="3" key="1">
    <citation type="submission" date="2020-10" db="EMBL/GenBank/DDBJ databases">
        <authorList>
            <person name="Gilroy R."/>
        </authorList>
    </citation>
    <scope>NUCLEOTIDE SEQUENCE</scope>
    <source>
        <strain evidence="3">CHK190-19873</strain>
    </source>
</reference>
<evidence type="ECO:0000313" key="3">
    <source>
        <dbReference type="EMBL" id="HIS31716.1"/>
    </source>
</evidence>
<keyword evidence="2" id="KW-0732">Signal</keyword>
<keyword evidence="1" id="KW-0472">Membrane</keyword>
<dbReference type="EMBL" id="DVIQ01000052">
    <property type="protein sequence ID" value="HIS31716.1"/>
    <property type="molecule type" value="Genomic_DNA"/>
</dbReference>
<evidence type="ECO:0000256" key="2">
    <source>
        <dbReference type="SAM" id="SignalP"/>
    </source>
</evidence>
<feature type="signal peptide" evidence="2">
    <location>
        <begin position="1"/>
        <end position="24"/>
    </location>
</feature>
<dbReference type="AlphaFoldDB" id="A0A9D1EU59"/>
<keyword evidence="1" id="KW-1133">Transmembrane helix</keyword>
<protein>
    <submittedName>
        <fullName evidence="3">LPXTG cell wall anchor domain-containing protein</fullName>
    </submittedName>
</protein>
<evidence type="ECO:0000313" key="4">
    <source>
        <dbReference type="Proteomes" id="UP000823935"/>
    </source>
</evidence>
<feature type="transmembrane region" description="Helical" evidence="1">
    <location>
        <begin position="207"/>
        <end position="225"/>
    </location>
</feature>
<accession>A0A9D1EU59</accession>
<name>A0A9D1EU59_9FIRM</name>
<dbReference type="NCBIfam" id="TIGR01167">
    <property type="entry name" value="LPXTG_anchor"/>
    <property type="match status" value="1"/>
</dbReference>
<comment type="caution">
    <text evidence="3">The sequence shown here is derived from an EMBL/GenBank/DDBJ whole genome shotgun (WGS) entry which is preliminary data.</text>
</comment>
<organism evidence="3 4">
    <name type="scientific">Candidatus Limivivens intestinipullorum</name>
    <dbReference type="NCBI Taxonomy" id="2840858"/>
    <lineage>
        <taxon>Bacteria</taxon>
        <taxon>Bacillati</taxon>
        <taxon>Bacillota</taxon>
        <taxon>Clostridia</taxon>
        <taxon>Lachnospirales</taxon>
        <taxon>Lachnospiraceae</taxon>
        <taxon>Lachnospiraceae incertae sedis</taxon>
        <taxon>Candidatus Limivivens</taxon>
    </lineage>
</organism>
<proteinExistence type="predicted"/>
<evidence type="ECO:0000256" key="1">
    <source>
        <dbReference type="SAM" id="Phobius"/>
    </source>
</evidence>
<feature type="chain" id="PRO_5039444439" evidence="2">
    <location>
        <begin position="25"/>
        <end position="230"/>
    </location>
</feature>
<sequence length="230" mass="24790">MKKKLLGSVLAVAVLAVSSLGAFAAGSKTADVTPVGDNSGNYVVTQYEEEKMAELEAEVPDVAELVRQSNDDEITTEDVITRVLEMVEASIPEELETFRQELEGKTMLTQFVDLDTVGDVVLNEDGMYETTLSVPTLTEAATNVRILHYSTVRSLWEIVIPSDVNYEDKEITAAFEDLSPIVVLADVDETADVAEGTSPKTGVTSDWGLYMAGAVVLFGAAGAVYSRKRA</sequence>